<comment type="similarity">
    <text evidence="6 7">Belongs to the APS kinase family.</text>
</comment>
<evidence type="ECO:0000256" key="4">
    <source>
        <dbReference type="ARBA" id="ARBA00022741"/>
    </source>
</evidence>
<name>A0ABW0KHH0_9BACL</name>
<comment type="catalytic activity">
    <reaction evidence="1 6 7">
        <text>adenosine 5'-phosphosulfate + ATP = 3'-phosphoadenylyl sulfate + ADP + H(+)</text>
        <dbReference type="Rhea" id="RHEA:24152"/>
        <dbReference type="ChEBI" id="CHEBI:15378"/>
        <dbReference type="ChEBI" id="CHEBI:30616"/>
        <dbReference type="ChEBI" id="CHEBI:58243"/>
        <dbReference type="ChEBI" id="CHEBI:58339"/>
        <dbReference type="ChEBI" id="CHEBI:456216"/>
        <dbReference type="EC" id="2.7.1.25"/>
    </reaction>
</comment>
<feature type="binding site" evidence="6">
    <location>
        <begin position="13"/>
        <end position="20"/>
    </location>
    <ligand>
        <name>ATP</name>
        <dbReference type="ChEBI" id="CHEBI:30616"/>
    </ligand>
</feature>
<dbReference type="NCBIfam" id="NF003013">
    <property type="entry name" value="PRK03846.1"/>
    <property type="match status" value="1"/>
</dbReference>
<keyword evidence="3 6" id="KW-0808">Transferase</keyword>
<evidence type="ECO:0000313" key="10">
    <source>
        <dbReference type="Proteomes" id="UP001596044"/>
    </source>
</evidence>
<evidence type="ECO:0000256" key="5">
    <source>
        <dbReference type="ARBA" id="ARBA00022840"/>
    </source>
</evidence>
<dbReference type="InterPro" id="IPR059117">
    <property type="entry name" value="APS_kinase_dom"/>
</dbReference>
<sequence>MNPLNSPVIWFTGLSGAGKTTTARALLKRLQAAGRQVELLDGDELRATISKGLGFSREDRMDNIRRMVYVSKLLSRNGVTVLVSAITPYQEMRDYARSELPGYVEVFVDCPLTECERRDVKGLYAKARETKLANFTGISDPYELPEAPDLTVRTELESLENNVELILSYLARSGSGQKWRESV</sequence>
<dbReference type="Proteomes" id="UP001596044">
    <property type="component" value="Unassembled WGS sequence"/>
</dbReference>
<evidence type="ECO:0000256" key="2">
    <source>
        <dbReference type="ARBA" id="ARBA00012121"/>
    </source>
</evidence>
<evidence type="ECO:0000256" key="1">
    <source>
        <dbReference type="ARBA" id="ARBA00001823"/>
    </source>
</evidence>
<dbReference type="InterPro" id="IPR027417">
    <property type="entry name" value="P-loop_NTPase"/>
</dbReference>
<keyword evidence="10" id="KW-1185">Reference proteome</keyword>
<dbReference type="CDD" id="cd02027">
    <property type="entry name" value="APSK"/>
    <property type="match status" value="1"/>
</dbReference>
<comment type="pathway">
    <text evidence="6 7">Sulfur metabolism; hydrogen sulfide biosynthesis; sulfite from sulfate: step 2/3.</text>
</comment>
<evidence type="ECO:0000313" key="9">
    <source>
        <dbReference type="EMBL" id="MFC5452699.1"/>
    </source>
</evidence>
<feature type="domain" description="APS kinase" evidence="8">
    <location>
        <begin position="7"/>
        <end position="152"/>
    </location>
</feature>
<keyword evidence="6" id="KW-0597">Phosphoprotein</keyword>
<evidence type="ECO:0000256" key="6">
    <source>
        <dbReference type="HAMAP-Rule" id="MF_00065"/>
    </source>
</evidence>
<dbReference type="RefSeq" id="WP_270877845.1">
    <property type="nucleotide sequence ID" value="NZ_JAQFVF010000009.1"/>
</dbReference>
<dbReference type="PANTHER" id="PTHR42700:SF1">
    <property type="entry name" value="SULFATE ADENYLYLTRANSFERASE"/>
    <property type="match status" value="1"/>
</dbReference>
<keyword evidence="6 7" id="KW-0418">Kinase</keyword>
<reference evidence="10" key="1">
    <citation type="journal article" date="2019" name="Int. J. Syst. Evol. Microbiol.">
        <title>The Global Catalogue of Microorganisms (GCM) 10K type strain sequencing project: providing services to taxonomists for standard genome sequencing and annotation.</title>
        <authorList>
            <consortium name="The Broad Institute Genomics Platform"/>
            <consortium name="The Broad Institute Genome Sequencing Center for Infectious Disease"/>
            <person name="Wu L."/>
            <person name="Ma J."/>
        </authorList>
    </citation>
    <scope>NUCLEOTIDE SEQUENCE [LARGE SCALE GENOMIC DNA]</scope>
    <source>
        <strain evidence="10">KACC 11904</strain>
    </source>
</reference>
<comment type="function">
    <text evidence="6 7">Catalyzes the synthesis of activated sulfate.</text>
</comment>
<dbReference type="EMBL" id="JBHSMJ010000063">
    <property type="protein sequence ID" value="MFC5452699.1"/>
    <property type="molecule type" value="Genomic_DNA"/>
</dbReference>
<evidence type="ECO:0000259" key="8">
    <source>
        <dbReference type="Pfam" id="PF01583"/>
    </source>
</evidence>
<evidence type="ECO:0000256" key="7">
    <source>
        <dbReference type="RuleBase" id="RU004347"/>
    </source>
</evidence>
<keyword evidence="5 6" id="KW-0067">ATP-binding</keyword>
<dbReference type="NCBIfam" id="NF004041">
    <property type="entry name" value="PRK05541.1"/>
    <property type="match status" value="1"/>
</dbReference>
<organism evidence="9 10">
    <name type="scientific">Paenibacillus aestuarii</name>
    <dbReference type="NCBI Taxonomy" id="516965"/>
    <lineage>
        <taxon>Bacteria</taxon>
        <taxon>Bacillati</taxon>
        <taxon>Bacillota</taxon>
        <taxon>Bacilli</taxon>
        <taxon>Bacillales</taxon>
        <taxon>Paenibacillaceae</taxon>
        <taxon>Paenibacillus</taxon>
    </lineage>
</organism>
<proteinExistence type="inferred from homology"/>
<dbReference type="PANTHER" id="PTHR42700">
    <property type="entry name" value="SULFATE ADENYLYLTRANSFERASE"/>
    <property type="match status" value="1"/>
</dbReference>
<comment type="caution">
    <text evidence="9">The sequence shown here is derived from an EMBL/GenBank/DDBJ whole genome shotgun (WGS) entry which is preliminary data.</text>
</comment>
<dbReference type="GO" id="GO:0004020">
    <property type="term" value="F:adenylylsulfate kinase activity"/>
    <property type="evidence" value="ECO:0007669"/>
    <property type="project" value="UniProtKB-EC"/>
</dbReference>
<dbReference type="EC" id="2.7.1.25" evidence="2 6"/>
<dbReference type="HAMAP" id="MF_00065">
    <property type="entry name" value="Adenylyl_sulf_kinase"/>
    <property type="match status" value="1"/>
</dbReference>
<protein>
    <recommendedName>
        <fullName evidence="2 6">Adenylyl-sulfate kinase</fullName>
        <ecNumber evidence="2 6">2.7.1.25</ecNumber>
    </recommendedName>
    <alternativeName>
        <fullName evidence="6">APS kinase</fullName>
    </alternativeName>
    <alternativeName>
        <fullName evidence="6">ATP adenosine-5'-phosphosulfate 3'-phosphotransferase</fullName>
    </alternativeName>
    <alternativeName>
        <fullName evidence="6">Adenosine-5'-phosphosulfate kinase</fullName>
    </alternativeName>
</protein>
<dbReference type="Gene3D" id="3.40.50.300">
    <property type="entry name" value="P-loop containing nucleotide triphosphate hydrolases"/>
    <property type="match status" value="1"/>
</dbReference>
<gene>
    <name evidence="6 9" type="primary">cysC</name>
    <name evidence="9" type="ORF">ACFPOG_31320</name>
</gene>
<dbReference type="SUPFAM" id="SSF52540">
    <property type="entry name" value="P-loop containing nucleoside triphosphate hydrolases"/>
    <property type="match status" value="1"/>
</dbReference>
<keyword evidence="4 6" id="KW-0547">Nucleotide-binding</keyword>
<dbReference type="InterPro" id="IPR050512">
    <property type="entry name" value="Sulf_AdTrans/APS_kinase"/>
</dbReference>
<dbReference type="InterPro" id="IPR002891">
    <property type="entry name" value="APS"/>
</dbReference>
<evidence type="ECO:0000256" key="3">
    <source>
        <dbReference type="ARBA" id="ARBA00022679"/>
    </source>
</evidence>
<comment type="caution">
    <text evidence="6">Lacks conserved residue(s) required for the propagation of feature annotation.</text>
</comment>
<dbReference type="Pfam" id="PF01583">
    <property type="entry name" value="APS_kinase"/>
    <property type="match status" value="1"/>
</dbReference>
<dbReference type="NCBIfam" id="TIGR00455">
    <property type="entry name" value="apsK"/>
    <property type="match status" value="1"/>
</dbReference>
<accession>A0ABW0KHH0</accession>